<feature type="region of interest" description="Disordered" evidence="1">
    <location>
        <begin position="73"/>
        <end position="101"/>
    </location>
</feature>
<reference evidence="2 3" key="1">
    <citation type="submission" date="2024-01" db="EMBL/GenBank/DDBJ databases">
        <title>Genome assemblies of Stephania.</title>
        <authorList>
            <person name="Yang L."/>
        </authorList>
    </citation>
    <scope>NUCLEOTIDE SEQUENCE [LARGE SCALE GENOMIC DNA]</scope>
    <source>
        <strain evidence="2">QJT</strain>
        <tissue evidence="2">Leaf</tissue>
    </source>
</reference>
<evidence type="ECO:0000256" key="1">
    <source>
        <dbReference type="SAM" id="MobiDB-lite"/>
    </source>
</evidence>
<keyword evidence="3" id="KW-1185">Reference proteome</keyword>
<organism evidence="2 3">
    <name type="scientific">Stephania japonica</name>
    <dbReference type="NCBI Taxonomy" id="461633"/>
    <lineage>
        <taxon>Eukaryota</taxon>
        <taxon>Viridiplantae</taxon>
        <taxon>Streptophyta</taxon>
        <taxon>Embryophyta</taxon>
        <taxon>Tracheophyta</taxon>
        <taxon>Spermatophyta</taxon>
        <taxon>Magnoliopsida</taxon>
        <taxon>Ranunculales</taxon>
        <taxon>Menispermaceae</taxon>
        <taxon>Menispermoideae</taxon>
        <taxon>Cissampelideae</taxon>
        <taxon>Stephania</taxon>
    </lineage>
</organism>
<evidence type="ECO:0000313" key="2">
    <source>
        <dbReference type="EMBL" id="KAK9110160.1"/>
    </source>
</evidence>
<name>A0AAP0I7Q0_9MAGN</name>
<dbReference type="AlphaFoldDB" id="A0AAP0I7Q0"/>
<comment type="caution">
    <text evidence="2">The sequence shown here is derived from an EMBL/GenBank/DDBJ whole genome shotgun (WGS) entry which is preliminary data.</text>
</comment>
<protein>
    <submittedName>
        <fullName evidence="2">Uncharacterized protein</fullName>
    </submittedName>
</protein>
<evidence type="ECO:0000313" key="3">
    <source>
        <dbReference type="Proteomes" id="UP001417504"/>
    </source>
</evidence>
<gene>
    <name evidence="2" type="ORF">Sjap_018220</name>
</gene>
<dbReference type="Proteomes" id="UP001417504">
    <property type="component" value="Unassembled WGS sequence"/>
</dbReference>
<proteinExistence type="predicted"/>
<sequence>MYAAWSPSTPDHGDPAAVPPLGAVFCETVRCSIEAIQRDNLQGCTIIVGIWTTPGIGKHPQVCESVPNVPRVTAVGDDGTKRRSSGQQSTTHKPNRKTKHRTIAQPGEASLRLIFARMARDPY</sequence>
<dbReference type="EMBL" id="JBBNAE010000007">
    <property type="protein sequence ID" value="KAK9110160.1"/>
    <property type="molecule type" value="Genomic_DNA"/>
</dbReference>
<accession>A0AAP0I7Q0</accession>